<dbReference type="PANTHER" id="PTHR21505">
    <property type="entry name" value="MADF DOMAIN-CONTAINING PROTEIN-RELATED"/>
    <property type="match status" value="1"/>
</dbReference>
<dbReference type="InParanoid" id="A0A067QQ07"/>
<dbReference type="PANTHER" id="PTHR21505:SF12">
    <property type="entry name" value="MADF DOMAIN-CONTAINING PROTEIN-RELATED"/>
    <property type="match status" value="1"/>
</dbReference>
<feature type="domain" description="MADF" evidence="1">
    <location>
        <begin position="8"/>
        <end position="93"/>
    </location>
</feature>
<proteinExistence type="predicted"/>
<gene>
    <name evidence="2" type="ORF">L798_04565</name>
</gene>
<evidence type="ECO:0000313" key="3">
    <source>
        <dbReference type="Proteomes" id="UP000027135"/>
    </source>
</evidence>
<dbReference type="STRING" id="136037.A0A067QQ07"/>
<dbReference type="EMBL" id="KK853641">
    <property type="protein sequence ID" value="KDR02897.1"/>
    <property type="molecule type" value="Genomic_DNA"/>
</dbReference>
<dbReference type="Proteomes" id="UP000027135">
    <property type="component" value="Unassembled WGS sequence"/>
</dbReference>
<dbReference type="OMA" id="CHLAKEM"/>
<name>A0A067QQ07_ZOONE</name>
<evidence type="ECO:0000259" key="1">
    <source>
        <dbReference type="PROSITE" id="PS51029"/>
    </source>
</evidence>
<dbReference type="Pfam" id="PF10545">
    <property type="entry name" value="MADF_DNA_bdg"/>
    <property type="match status" value="1"/>
</dbReference>
<dbReference type="PROSITE" id="PS51029">
    <property type="entry name" value="MADF"/>
    <property type="match status" value="1"/>
</dbReference>
<reference evidence="2 3" key="1">
    <citation type="journal article" date="2014" name="Nat. Commun.">
        <title>Molecular traces of alternative social organization in a termite genome.</title>
        <authorList>
            <person name="Terrapon N."/>
            <person name="Li C."/>
            <person name="Robertson H.M."/>
            <person name="Ji L."/>
            <person name="Meng X."/>
            <person name="Booth W."/>
            <person name="Chen Z."/>
            <person name="Childers C.P."/>
            <person name="Glastad K.M."/>
            <person name="Gokhale K."/>
            <person name="Gowin J."/>
            <person name="Gronenberg W."/>
            <person name="Hermansen R.A."/>
            <person name="Hu H."/>
            <person name="Hunt B.G."/>
            <person name="Huylmans A.K."/>
            <person name="Khalil S.M."/>
            <person name="Mitchell R.D."/>
            <person name="Munoz-Torres M.C."/>
            <person name="Mustard J.A."/>
            <person name="Pan H."/>
            <person name="Reese J.T."/>
            <person name="Scharf M.E."/>
            <person name="Sun F."/>
            <person name="Vogel H."/>
            <person name="Xiao J."/>
            <person name="Yang W."/>
            <person name="Yang Z."/>
            <person name="Yang Z."/>
            <person name="Zhou J."/>
            <person name="Zhu J."/>
            <person name="Brent C.S."/>
            <person name="Elsik C.G."/>
            <person name="Goodisman M.A."/>
            <person name="Liberles D.A."/>
            <person name="Roe R.M."/>
            <person name="Vargo E.L."/>
            <person name="Vilcinskas A."/>
            <person name="Wang J."/>
            <person name="Bornberg-Bauer E."/>
            <person name="Korb J."/>
            <person name="Zhang G."/>
            <person name="Liebig J."/>
        </authorList>
    </citation>
    <scope>NUCLEOTIDE SEQUENCE [LARGE SCALE GENOMIC DNA]</scope>
    <source>
        <tissue evidence="2">Whole organism</tissue>
    </source>
</reference>
<dbReference type="SMART" id="SM00595">
    <property type="entry name" value="MADF"/>
    <property type="match status" value="1"/>
</dbReference>
<dbReference type="AlphaFoldDB" id="A0A067QQ07"/>
<dbReference type="InterPro" id="IPR006578">
    <property type="entry name" value="MADF-dom"/>
</dbReference>
<accession>A0A067QQ07</accession>
<organism evidence="2 3">
    <name type="scientific">Zootermopsis nevadensis</name>
    <name type="common">Dampwood termite</name>
    <dbReference type="NCBI Taxonomy" id="136037"/>
    <lineage>
        <taxon>Eukaryota</taxon>
        <taxon>Metazoa</taxon>
        <taxon>Ecdysozoa</taxon>
        <taxon>Arthropoda</taxon>
        <taxon>Hexapoda</taxon>
        <taxon>Insecta</taxon>
        <taxon>Pterygota</taxon>
        <taxon>Neoptera</taxon>
        <taxon>Polyneoptera</taxon>
        <taxon>Dictyoptera</taxon>
        <taxon>Blattodea</taxon>
        <taxon>Blattoidea</taxon>
        <taxon>Termitoidae</taxon>
        <taxon>Termopsidae</taxon>
        <taxon>Zootermopsis</taxon>
    </lineage>
</organism>
<keyword evidence="3" id="KW-1185">Reference proteome</keyword>
<protein>
    <recommendedName>
        <fullName evidence="1">MADF domain-containing protein</fullName>
    </recommendedName>
</protein>
<evidence type="ECO:0000313" key="2">
    <source>
        <dbReference type="EMBL" id="KDR02897.1"/>
    </source>
</evidence>
<sequence>MKNEKCVALIQIYKSKEVMWNSKVVNYHNKSKREDAWKDIGDQMKMPVQDLKKMTTLLASYRREKFRIKMSHITGSGTIPYSTNAFFVSYFLR</sequence>